<dbReference type="SUPFAM" id="SSF48452">
    <property type="entry name" value="TPR-like"/>
    <property type="match status" value="1"/>
</dbReference>
<dbReference type="KEGG" id="eli:ELI_11085"/>
<dbReference type="Gene3D" id="1.25.40.10">
    <property type="entry name" value="Tetratricopeptide repeat domain"/>
    <property type="match status" value="1"/>
</dbReference>
<dbReference type="eggNOG" id="COG0457">
    <property type="taxonomic scope" value="Bacteria"/>
</dbReference>
<proteinExistence type="predicted"/>
<protein>
    <submittedName>
        <fullName evidence="2">TPR/sulfotransferase domain protein</fullName>
    </submittedName>
</protein>
<dbReference type="Proteomes" id="UP000008808">
    <property type="component" value="Chromosome"/>
</dbReference>
<dbReference type="HOGENOM" id="CLU_561114_0_0_5"/>
<dbReference type="AlphaFoldDB" id="Q2N7N2"/>
<evidence type="ECO:0000313" key="3">
    <source>
        <dbReference type="Proteomes" id="UP000008808"/>
    </source>
</evidence>
<name>Q2N7N2_ERYLH</name>
<gene>
    <name evidence="2" type="ordered locus">ELI_11085</name>
</gene>
<accession>Q2N7N2</accession>
<reference evidence="3" key="1">
    <citation type="journal article" date="2009" name="J. Bacteriol.">
        <title>Complete genome sequence of Erythrobacter litoralis HTCC2594.</title>
        <authorList>
            <person name="Oh H.M."/>
            <person name="Giovannoni S.J."/>
            <person name="Ferriera S."/>
            <person name="Johnson J."/>
            <person name="Cho J.C."/>
        </authorList>
    </citation>
    <scope>NUCLEOTIDE SEQUENCE [LARGE SCALE GENOMIC DNA]</scope>
    <source>
        <strain evidence="3">HTCC2594</strain>
    </source>
</reference>
<dbReference type="STRING" id="314225.ELI_11085"/>
<dbReference type="Gene3D" id="3.40.50.300">
    <property type="entry name" value="P-loop containing nucleotide triphosphate hydrolases"/>
    <property type="match status" value="1"/>
</dbReference>
<evidence type="ECO:0000256" key="1">
    <source>
        <dbReference type="ARBA" id="ARBA00022679"/>
    </source>
</evidence>
<dbReference type="InterPro" id="IPR026634">
    <property type="entry name" value="TPST-like"/>
</dbReference>
<dbReference type="OrthoDB" id="9800698at2"/>
<dbReference type="PANTHER" id="PTHR12788:SF10">
    <property type="entry name" value="PROTEIN-TYROSINE SULFOTRANSFERASE"/>
    <property type="match status" value="1"/>
</dbReference>
<dbReference type="GO" id="GO:0008476">
    <property type="term" value="F:protein-tyrosine sulfotransferase activity"/>
    <property type="evidence" value="ECO:0007669"/>
    <property type="project" value="InterPro"/>
</dbReference>
<dbReference type="EMBL" id="CP000157">
    <property type="protein sequence ID" value="ABC64309.1"/>
    <property type="molecule type" value="Genomic_DNA"/>
</dbReference>
<dbReference type="PANTHER" id="PTHR12788">
    <property type="entry name" value="PROTEIN-TYROSINE SULFOTRANSFERASE 2"/>
    <property type="match status" value="1"/>
</dbReference>
<dbReference type="InterPro" id="IPR027417">
    <property type="entry name" value="P-loop_NTPase"/>
</dbReference>
<organism evidence="2 3">
    <name type="scientific">Erythrobacter litoralis (strain HTCC2594)</name>
    <dbReference type="NCBI Taxonomy" id="314225"/>
    <lineage>
        <taxon>Bacteria</taxon>
        <taxon>Pseudomonadati</taxon>
        <taxon>Pseudomonadota</taxon>
        <taxon>Alphaproteobacteria</taxon>
        <taxon>Sphingomonadales</taxon>
        <taxon>Erythrobacteraceae</taxon>
        <taxon>Erythrobacter/Porphyrobacter group</taxon>
        <taxon>Erythrobacter</taxon>
    </lineage>
</organism>
<evidence type="ECO:0000313" key="2">
    <source>
        <dbReference type="EMBL" id="ABC64309.1"/>
    </source>
</evidence>
<dbReference type="SUPFAM" id="SSF52540">
    <property type="entry name" value="P-loop containing nucleoside triphosphate hydrolases"/>
    <property type="match status" value="1"/>
</dbReference>
<keyword evidence="1 2" id="KW-0808">Transferase</keyword>
<keyword evidence="3" id="KW-1185">Reference proteome</keyword>
<dbReference type="Pfam" id="PF13469">
    <property type="entry name" value="Sulfotransfer_3"/>
    <property type="match status" value="1"/>
</dbReference>
<dbReference type="InterPro" id="IPR011990">
    <property type="entry name" value="TPR-like_helical_dom_sf"/>
</dbReference>
<dbReference type="RefSeq" id="WP_011415132.1">
    <property type="nucleotide sequence ID" value="NC_007722.1"/>
</dbReference>
<sequence length="486" mass="52451">MASGPSDILRRAQALIQSGRPGEAVDVLLAAERAAPLGPDAQRMLVQALSQSGDLHTAMDRQLSLVPQDVAASDAQGRADALAAAQLAQLAMNYEQSAGIARQLVARDPLDLDAAGLLATLELWLDGPERAQDVLAAVVDRPDAPPHLLAEALAYASEPSPRLVERIEPESQNTGLPAQARADLLLALAQYHDRQGEAEQAWELAEQGNALAPARQQQDWNGVLAIHRQLYRAMEPVGEVDGPRHVYLIGTPRSGQSLLQSMLAASPDVGSLGERGALLQHVLFRSGLIAQMPSGQRADYYRQLHESDRRGIARQVGEPAIVVDKSPLHLPVAGSIARIHPGAVFGAVLRDPADTALSIWLRSMPPVYDYANSLDAIFAHLDFALDALAAWREEGIDVRLMEHAELIEEPAQFGEALAAWLDIDWSPEFLDPQRRTAPVATFSAAQVRQPISPKVARGAAPYAERLEPWAEQIETLSEKTAELLGG</sequence>